<dbReference type="GO" id="GO:0006516">
    <property type="term" value="P:glycoprotein catabolic process"/>
    <property type="evidence" value="ECO:0007669"/>
    <property type="project" value="TreeGrafter"/>
</dbReference>
<gene>
    <name evidence="3" type="ORF">H2200_008199</name>
</gene>
<dbReference type="SUPFAM" id="SSF51445">
    <property type="entry name" value="(Trans)glycosidases"/>
    <property type="match status" value="1"/>
</dbReference>
<dbReference type="GO" id="GO:0004567">
    <property type="term" value="F:beta-mannosidase activity"/>
    <property type="evidence" value="ECO:0007669"/>
    <property type="project" value="TreeGrafter"/>
</dbReference>
<keyword evidence="1" id="KW-0326">Glycosidase</keyword>
<dbReference type="InterPro" id="IPR050887">
    <property type="entry name" value="Beta-mannosidase_GH2"/>
</dbReference>
<evidence type="ECO:0000313" key="3">
    <source>
        <dbReference type="EMBL" id="KAJ9607127.1"/>
    </source>
</evidence>
<reference evidence="3" key="1">
    <citation type="submission" date="2022-10" db="EMBL/GenBank/DDBJ databases">
        <title>Culturing micro-colonial fungi from biological soil crusts in the Mojave desert and describing Neophaeococcomyces mojavensis, and introducing the new genera and species Taxawa tesnikishii.</title>
        <authorList>
            <person name="Kurbessoian T."/>
            <person name="Stajich J.E."/>
        </authorList>
    </citation>
    <scope>NUCLEOTIDE SEQUENCE</scope>
    <source>
        <strain evidence="3">TK_41</strain>
    </source>
</reference>
<protein>
    <recommendedName>
        <fullName evidence="2">Mannosidase Ig/CBM-like domain-containing protein</fullName>
    </recommendedName>
</protein>
<sequence length="505" mass="56966">MSMIFLCSPNQVMIRVWGGGIYEHEAFYIACDELGVLVWQDFMFACGNFPAYADMRERVAVEAKQNIEYDSNEHDPAKILESNFPARYFYEHMLLGICADLTPDTPYWPGSPFGGSMANPQEVGDIHQWHVWHLEMFPYQDFPRLAGRFVSEFGMQALPCLATTKDFFPPGHRIPEGSDFSENEYVKWHNKMGDGGERMAHYREVNIEYETKSLPGYIYSTQLIQSEALSAAYRSWRRLWQGPGKEYCGGPLSHPGPLPIADYYLRPKMAYWAVKRECAPINAGIARIKDADRTVALDLWAVNMTLKDVHADVAIQAWDVVTGKLIFQRIVHVHCLLKRNQSTELARMDLDALVPAIFTPAQKDSGYRDIVFAAQIIGVWSGTEAAGVDATPKSAPALAQSINFHEPLREVPFRKRSVDLELKIVTRGEQIVVEVKTHVHIKGLLAQVKDDPDATWDDNGIDLVPGQVTQMKYIGSSLKVGQEHRLQAQWLGGIWGGHEIIRASV</sequence>
<evidence type="ECO:0000259" key="2">
    <source>
        <dbReference type="Pfam" id="PF17786"/>
    </source>
</evidence>
<feature type="domain" description="Mannosidase Ig/CBM-like" evidence="2">
    <location>
        <begin position="297"/>
        <end position="375"/>
    </location>
</feature>
<organism evidence="3 4">
    <name type="scientific">Cladophialophora chaetospira</name>
    <dbReference type="NCBI Taxonomy" id="386627"/>
    <lineage>
        <taxon>Eukaryota</taxon>
        <taxon>Fungi</taxon>
        <taxon>Dikarya</taxon>
        <taxon>Ascomycota</taxon>
        <taxon>Pezizomycotina</taxon>
        <taxon>Eurotiomycetes</taxon>
        <taxon>Chaetothyriomycetidae</taxon>
        <taxon>Chaetothyriales</taxon>
        <taxon>Herpotrichiellaceae</taxon>
        <taxon>Cladophialophora</taxon>
    </lineage>
</organism>
<dbReference type="PANTHER" id="PTHR43730:SF1">
    <property type="entry name" value="BETA-MANNOSIDASE"/>
    <property type="match status" value="1"/>
</dbReference>
<dbReference type="InterPro" id="IPR017853">
    <property type="entry name" value="GH"/>
</dbReference>
<dbReference type="Gene3D" id="3.20.20.80">
    <property type="entry name" value="Glycosidases"/>
    <property type="match status" value="1"/>
</dbReference>
<comment type="caution">
    <text evidence="3">The sequence shown here is derived from an EMBL/GenBank/DDBJ whole genome shotgun (WGS) entry which is preliminary data.</text>
</comment>
<evidence type="ECO:0000256" key="1">
    <source>
        <dbReference type="ARBA" id="ARBA00023295"/>
    </source>
</evidence>
<dbReference type="InterPro" id="IPR041447">
    <property type="entry name" value="Mannosidase_ig"/>
</dbReference>
<evidence type="ECO:0000313" key="4">
    <source>
        <dbReference type="Proteomes" id="UP001172673"/>
    </source>
</evidence>
<keyword evidence="4" id="KW-1185">Reference proteome</keyword>
<name>A0AA38X5I0_9EURO</name>
<dbReference type="EMBL" id="JAPDRK010000012">
    <property type="protein sequence ID" value="KAJ9607127.1"/>
    <property type="molecule type" value="Genomic_DNA"/>
</dbReference>
<dbReference type="AlphaFoldDB" id="A0AA38X5I0"/>
<dbReference type="Proteomes" id="UP001172673">
    <property type="component" value="Unassembled WGS sequence"/>
</dbReference>
<dbReference type="Pfam" id="PF17786">
    <property type="entry name" value="Mannosidase_ig"/>
    <property type="match status" value="1"/>
</dbReference>
<keyword evidence="1" id="KW-0378">Hydrolase</keyword>
<accession>A0AA38X5I0</accession>
<dbReference type="PANTHER" id="PTHR43730">
    <property type="entry name" value="BETA-MANNOSIDASE"/>
    <property type="match status" value="1"/>
</dbReference>
<proteinExistence type="predicted"/>